<proteinExistence type="predicted"/>
<keyword evidence="1 3" id="KW-0479">Metal-binding</keyword>
<dbReference type="EMBL" id="CP022657">
    <property type="protein sequence ID" value="ASS77038.1"/>
    <property type="molecule type" value="Genomic_DNA"/>
</dbReference>
<dbReference type="GO" id="GO:0046872">
    <property type="term" value="F:metal ion binding"/>
    <property type="evidence" value="ECO:0007669"/>
    <property type="project" value="UniProtKB-KW"/>
</dbReference>
<sequence length="264" mass="30142">MSEINLFDTHCHLNSPKFREENGDEVGQLIADARDFGVQRIVIPGYDYESNLRSLEIAEQYPGIYCAVGYHPCDLNDLTDDHYQKLYEWAKLDKVVAIGEIGLDYYWDTTTPELQQEMFRKQIAIAKELDLPIVIHDREAHGDILKLLKEEDAAKIGGIMHCFSGSWEMAQECLKMNFYISFGGPVTYKNGKRPQEVAAQVPFERLLVETDSPYLTPEPHRGKRNQPAYVRHVAEKIAALRGLGLEDLATQTTKNACELFRLTF</sequence>
<dbReference type="Proteomes" id="UP000214688">
    <property type="component" value="Chromosome"/>
</dbReference>
<dbReference type="InterPro" id="IPR015991">
    <property type="entry name" value="TatD/YcfH-like"/>
</dbReference>
<accession>A0A223D624</accession>
<dbReference type="Gene3D" id="3.20.20.140">
    <property type="entry name" value="Metal-dependent hydrolases"/>
    <property type="match status" value="1"/>
</dbReference>
<name>A0A223D624_9BACL</name>
<gene>
    <name evidence="4" type="ORF">CIG75_20445</name>
</gene>
<evidence type="ECO:0000313" key="5">
    <source>
        <dbReference type="Proteomes" id="UP000214688"/>
    </source>
</evidence>
<dbReference type="GO" id="GO:0005829">
    <property type="term" value="C:cytosol"/>
    <property type="evidence" value="ECO:0007669"/>
    <property type="project" value="TreeGrafter"/>
</dbReference>
<dbReference type="PROSITE" id="PS01091">
    <property type="entry name" value="TATD_3"/>
    <property type="match status" value="1"/>
</dbReference>
<feature type="binding site" evidence="3">
    <location>
        <position position="161"/>
    </location>
    <ligand>
        <name>a divalent metal cation</name>
        <dbReference type="ChEBI" id="CHEBI:60240"/>
        <label>2</label>
    </ligand>
</feature>
<dbReference type="Pfam" id="PF01026">
    <property type="entry name" value="TatD_DNase"/>
    <property type="match status" value="1"/>
</dbReference>
<evidence type="ECO:0000256" key="2">
    <source>
        <dbReference type="ARBA" id="ARBA00022801"/>
    </source>
</evidence>
<keyword evidence="2 4" id="KW-0378">Hydrolase</keyword>
<dbReference type="RefSeq" id="WP_094238260.1">
    <property type="nucleotide sequence ID" value="NZ_CP022657.1"/>
</dbReference>
<dbReference type="KEGG" id="tab:CIG75_20445"/>
<dbReference type="PROSITE" id="PS01137">
    <property type="entry name" value="TATD_1"/>
    <property type="match status" value="1"/>
</dbReference>
<feature type="binding site" evidence="3">
    <location>
        <position position="100"/>
    </location>
    <ligand>
        <name>a divalent metal cation</name>
        <dbReference type="ChEBI" id="CHEBI:60240"/>
        <label>1</label>
    </ligand>
</feature>
<feature type="binding site" evidence="3">
    <location>
        <position position="10"/>
    </location>
    <ligand>
        <name>a divalent metal cation</name>
        <dbReference type="ChEBI" id="CHEBI:60240"/>
        <label>1</label>
    </ligand>
</feature>
<dbReference type="GO" id="GO:0016788">
    <property type="term" value="F:hydrolase activity, acting on ester bonds"/>
    <property type="evidence" value="ECO:0007669"/>
    <property type="project" value="InterPro"/>
</dbReference>
<dbReference type="CDD" id="cd01310">
    <property type="entry name" value="TatD_DNAse"/>
    <property type="match status" value="1"/>
</dbReference>
<protein>
    <submittedName>
        <fullName evidence="4">Hydrolase TatD</fullName>
    </submittedName>
</protein>
<evidence type="ECO:0000256" key="1">
    <source>
        <dbReference type="ARBA" id="ARBA00022723"/>
    </source>
</evidence>
<dbReference type="PANTHER" id="PTHR46124:SF2">
    <property type="entry name" value="D-AMINOACYL-TRNA DEACYLASE"/>
    <property type="match status" value="1"/>
</dbReference>
<dbReference type="InterPro" id="IPR001130">
    <property type="entry name" value="TatD-like"/>
</dbReference>
<feature type="binding site" evidence="3">
    <location>
        <position position="211"/>
    </location>
    <ligand>
        <name>a divalent metal cation</name>
        <dbReference type="ChEBI" id="CHEBI:60240"/>
        <label>1</label>
    </ligand>
</feature>
<dbReference type="PIRSF" id="PIRSF005902">
    <property type="entry name" value="DNase_TatD"/>
    <property type="match status" value="1"/>
</dbReference>
<evidence type="ECO:0000256" key="3">
    <source>
        <dbReference type="PIRSR" id="PIRSR005902-1"/>
    </source>
</evidence>
<evidence type="ECO:0000313" key="4">
    <source>
        <dbReference type="EMBL" id="ASS77038.1"/>
    </source>
</evidence>
<dbReference type="InterPro" id="IPR032466">
    <property type="entry name" value="Metal_Hydrolase"/>
</dbReference>
<feature type="binding site" evidence="3">
    <location>
        <position position="12"/>
    </location>
    <ligand>
        <name>a divalent metal cation</name>
        <dbReference type="ChEBI" id="CHEBI:60240"/>
        <label>1</label>
    </ligand>
</feature>
<organism evidence="4 5">
    <name type="scientific">Tumebacillus algifaecis</name>
    <dbReference type="NCBI Taxonomy" id="1214604"/>
    <lineage>
        <taxon>Bacteria</taxon>
        <taxon>Bacillati</taxon>
        <taxon>Bacillota</taxon>
        <taxon>Bacilli</taxon>
        <taxon>Bacillales</taxon>
        <taxon>Alicyclobacillaceae</taxon>
        <taxon>Tumebacillus</taxon>
    </lineage>
</organism>
<dbReference type="PANTHER" id="PTHR46124">
    <property type="entry name" value="D-AMINOACYL-TRNA DEACYLASE"/>
    <property type="match status" value="1"/>
</dbReference>
<reference evidence="4 5" key="1">
    <citation type="journal article" date="2015" name="Int. J. Syst. Evol. Microbiol.">
        <title>Tumebacillus algifaecis sp. nov., isolated from decomposing algal scum.</title>
        <authorList>
            <person name="Wu Y.F."/>
            <person name="Zhang B."/>
            <person name="Xing P."/>
            <person name="Wu Q.L."/>
            <person name="Liu S.J."/>
        </authorList>
    </citation>
    <scope>NUCLEOTIDE SEQUENCE [LARGE SCALE GENOMIC DNA]</scope>
    <source>
        <strain evidence="4 5">THMBR28</strain>
    </source>
</reference>
<dbReference type="SUPFAM" id="SSF51556">
    <property type="entry name" value="Metallo-dependent hydrolases"/>
    <property type="match status" value="1"/>
</dbReference>
<dbReference type="OrthoDB" id="9810005at2"/>
<dbReference type="InterPro" id="IPR018228">
    <property type="entry name" value="DNase_TatD-rel_CS"/>
</dbReference>
<feature type="binding site" evidence="3">
    <location>
        <position position="136"/>
    </location>
    <ligand>
        <name>a divalent metal cation</name>
        <dbReference type="ChEBI" id="CHEBI:60240"/>
        <label>2</label>
    </ligand>
</feature>
<dbReference type="NCBIfam" id="TIGR00010">
    <property type="entry name" value="YchF/TatD family DNA exonuclease"/>
    <property type="match status" value="1"/>
</dbReference>
<dbReference type="FunFam" id="3.20.20.140:FF:000005">
    <property type="entry name" value="TatD family hydrolase"/>
    <property type="match status" value="1"/>
</dbReference>
<keyword evidence="5" id="KW-1185">Reference proteome</keyword>
<dbReference type="GO" id="GO:0004536">
    <property type="term" value="F:DNA nuclease activity"/>
    <property type="evidence" value="ECO:0007669"/>
    <property type="project" value="InterPro"/>
</dbReference>
<dbReference type="AlphaFoldDB" id="A0A223D624"/>